<gene>
    <name evidence="3" type="ORF">SAMN05216522_103279</name>
</gene>
<dbReference type="OrthoDB" id="2154696at2"/>
<dbReference type="RefSeq" id="WP_092674153.1">
    <property type="nucleotide sequence ID" value="NZ_FOGC01000003.1"/>
</dbReference>
<keyword evidence="2" id="KW-1133">Transmembrane helix</keyword>
<keyword evidence="1" id="KW-0175">Coiled coil</keyword>
<evidence type="ECO:0000313" key="3">
    <source>
        <dbReference type="EMBL" id="SEQ51340.1"/>
    </source>
</evidence>
<proteinExistence type="predicted"/>
<dbReference type="EMBL" id="FOGC01000003">
    <property type="protein sequence ID" value="SEQ51340.1"/>
    <property type="molecule type" value="Genomic_DNA"/>
</dbReference>
<keyword evidence="4" id="KW-1185">Reference proteome</keyword>
<keyword evidence="2" id="KW-0472">Membrane</keyword>
<feature type="transmembrane region" description="Helical" evidence="2">
    <location>
        <begin position="59"/>
        <end position="79"/>
    </location>
</feature>
<dbReference type="STRING" id="988801.SAMN05216522_103279"/>
<protein>
    <recommendedName>
        <fullName evidence="5">CAP-Gly protein</fullName>
    </recommendedName>
</protein>
<keyword evidence="2" id="KW-0812">Transmembrane</keyword>
<evidence type="ECO:0000256" key="1">
    <source>
        <dbReference type="SAM" id="Coils"/>
    </source>
</evidence>
<evidence type="ECO:0008006" key="5">
    <source>
        <dbReference type="Google" id="ProtNLM"/>
    </source>
</evidence>
<dbReference type="AlphaFoldDB" id="A0A1H9GMP3"/>
<name>A0A1H9GMP3_9GAMM</name>
<feature type="transmembrane region" description="Helical" evidence="2">
    <location>
        <begin position="310"/>
        <end position="331"/>
    </location>
</feature>
<accession>A0A1H9GMP3</accession>
<sequence>MELQNEIKITNRISWGSIIAGVITVLAVSLLLTTLGASLGFSLLSPTQDDIVNGADKAVMIWTVIALIISLAAGGFVAGRLAGADGLIHGFLIWGTTLLVATVLGFSAVGGLLKLTGSAVSSVASGAGSVVSGAGKAVANTADFSKDIFDKLGVNTNIELSDTNQDVINALKKSNIPELQPQYLQDQLQQAGNDVMDAGKAIATQPDNSDQIISQLTDKLKARTETISKSINRDDVKNALAKNTSMTQEQADQAVDNFIQARDKAVQQANQSIDQLQTKVDQAKAQYAQFKQEAKQKADAAAKAAAKISLWSFVALLLGAIVSSVAGMWGVNTLPNGKRIKA</sequence>
<feature type="coiled-coil region" evidence="1">
    <location>
        <begin position="259"/>
        <end position="300"/>
    </location>
</feature>
<feature type="transmembrane region" description="Helical" evidence="2">
    <location>
        <begin position="91"/>
        <end position="113"/>
    </location>
</feature>
<dbReference type="Proteomes" id="UP000242515">
    <property type="component" value="Unassembled WGS sequence"/>
</dbReference>
<evidence type="ECO:0000256" key="2">
    <source>
        <dbReference type="SAM" id="Phobius"/>
    </source>
</evidence>
<organism evidence="3 4">
    <name type="scientific">Rosenbergiella nectarea</name>
    <dbReference type="NCBI Taxonomy" id="988801"/>
    <lineage>
        <taxon>Bacteria</taxon>
        <taxon>Pseudomonadati</taxon>
        <taxon>Pseudomonadota</taxon>
        <taxon>Gammaproteobacteria</taxon>
        <taxon>Enterobacterales</taxon>
        <taxon>Erwiniaceae</taxon>
        <taxon>Rosenbergiella</taxon>
    </lineage>
</organism>
<feature type="transmembrane region" description="Helical" evidence="2">
    <location>
        <begin position="12"/>
        <end position="39"/>
    </location>
</feature>
<evidence type="ECO:0000313" key="4">
    <source>
        <dbReference type="Proteomes" id="UP000242515"/>
    </source>
</evidence>
<reference evidence="4" key="1">
    <citation type="submission" date="2016-10" db="EMBL/GenBank/DDBJ databases">
        <authorList>
            <person name="Varghese N."/>
            <person name="Submissions S."/>
        </authorList>
    </citation>
    <scope>NUCLEOTIDE SEQUENCE [LARGE SCALE GENOMIC DNA]</scope>
    <source>
        <strain evidence="4">8N4</strain>
    </source>
</reference>